<dbReference type="EC" id="1.14.14.18" evidence="6"/>
<dbReference type="PANTHER" id="PTHR10720">
    <property type="entry name" value="HEME OXYGENASE"/>
    <property type="match status" value="1"/>
</dbReference>
<evidence type="ECO:0000256" key="5">
    <source>
        <dbReference type="PIRSR" id="PIRSR000343-2"/>
    </source>
</evidence>
<comment type="caution">
    <text evidence="6">The sequence shown here is derived from an EMBL/GenBank/DDBJ whole genome shotgun (WGS) entry which is preliminary data.</text>
</comment>
<sequence length="225" mass="24509">MTTTLTAETLSRPMPLPLSVELKEATAATHDTAEKSTFMTDLMRGELAYADVVNLTSQYWFIYSALEEAVRRTSATPAVASVADPRIERLSALEHDLAEMIGADWREVISPTPATQRYVATLNSLGAAQAASVVAHHYVRYLGDITGGQAIARMLADAYEIPAEQLTFYDFAAIGKTPPYRKAYKAALDSLPIDADEREELLDAAREAFACNTAVFNDLATLNDA</sequence>
<keyword evidence="3 5" id="KW-0408">Iron</keyword>
<keyword evidence="7" id="KW-1185">Reference proteome</keyword>
<proteinExistence type="predicted"/>
<gene>
    <name evidence="6" type="ORF">IW254_000136</name>
</gene>
<protein>
    <submittedName>
        <fullName evidence="6">Heme oxygenase</fullName>
        <ecNumber evidence="6">1.14.14.18</ecNumber>
    </submittedName>
</protein>
<name>A0A931GRM1_9CORY</name>
<dbReference type="GO" id="GO:0004392">
    <property type="term" value="F:heme oxygenase (decyclizing) activity"/>
    <property type="evidence" value="ECO:0007669"/>
    <property type="project" value="UniProtKB-EC"/>
</dbReference>
<evidence type="ECO:0000256" key="2">
    <source>
        <dbReference type="ARBA" id="ARBA00022723"/>
    </source>
</evidence>
<evidence type="ECO:0000313" key="6">
    <source>
        <dbReference type="EMBL" id="MBG6121167.1"/>
    </source>
</evidence>
<dbReference type="GO" id="GO:0042167">
    <property type="term" value="P:heme catabolic process"/>
    <property type="evidence" value="ECO:0007669"/>
    <property type="project" value="TreeGrafter"/>
</dbReference>
<feature type="binding site" evidence="4">
    <location>
        <position position="138"/>
    </location>
    <ligand>
        <name>heme b</name>
        <dbReference type="ChEBI" id="CHEBI:60344"/>
    </ligand>
</feature>
<keyword evidence="1 4" id="KW-0349">Heme</keyword>
<dbReference type="InterPro" id="IPR016053">
    <property type="entry name" value="Haem_Oase-like"/>
</dbReference>
<dbReference type="GO" id="GO:0046872">
    <property type="term" value="F:metal ion binding"/>
    <property type="evidence" value="ECO:0007669"/>
    <property type="project" value="UniProtKB-KW"/>
</dbReference>
<evidence type="ECO:0000256" key="3">
    <source>
        <dbReference type="ARBA" id="ARBA00023004"/>
    </source>
</evidence>
<dbReference type="CDD" id="cd19165">
    <property type="entry name" value="HemeO"/>
    <property type="match status" value="1"/>
</dbReference>
<dbReference type="GO" id="GO:0006788">
    <property type="term" value="P:heme oxidation"/>
    <property type="evidence" value="ECO:0007669"/>
    <property type="project" value="InterPro"/>
</dbReference>
<keyword evidence="6" id="KW-0560">Oxidoreductase</keyword>
<dbReference type="PIRSF" id="PIRSF000343">
    <property type="entry name" value="Haem_Oase"/>
    <property type="match status" value="1"/>
</dbReference>
<evidence type="ECO:0000256" key="1">
    <source>
        <dbReference type="ARBA" id="ARBA00022617"/>
    </source>
</evidence>
<organism evidence="6 7">
    <name type="scientific">Corynebacterium aquatimens</name>
    <dbReference type="NCBI Taxonomy" id="1190508"/>
    <lineage>
        <taxon>Bacteria</taxon>
        <taxon>Bacillati</taxon>
        <taxon>Actinomycetota</taxon>
        <taxon>Actinomycetes</taxon>
        <taxon>Mycobacteriales</taxon>
        <taxon>Corynebacteriaceae</taxon>
        <taxon>Corynebacterium</taxon>
    </lineage>
</organism>
<dbReference type="PRINTS" id="PR00088">
    <property type="entry name" value="HAEMOXYGNASE"/>
</dbReference>
<reference evidence="6" key="1">
    <citation type="submission" date="2020-11" db="EMBL/GenBank/DDBJ databases">
        <title>Sequencing the genomes of 1000 actinobacteria strains.</title>
        <authorList>
            <person name="Klenk H.-P."/>
        </authorList>
    </citation>
    <scope>NUCLEOTIDE SEQUENCE</scope>
    <source>
        <strain evidence="6">DSM 45632</strain>
    </source>
</reference>
<dbReference type="InterPro" id="IPR002051">
    <property type="entry name" value="Haem_Oase"/>
</dbReference>
<dbReference type="PANTHER" id="PTHR10720:SF0">
    <property type="entry name" value="HEME OXYGENASE"/>
    <property type="match status" value="1"/>
</dbReference>
<dbReference type="Gene3D" id="1.20.910.10">
    <property type="entry name" value="Heme oxygenase-like"/>
    <property type="match status" value="1"/>
</dbReference>
<dbReference type="AlphaFoldDB" id="A0A931GRM1"/>
<dbReference type="Proteomes" id="UP000658613">
    <property type="component" value="Unassembled WGS sequence"/>
</dbReference>
<dbReference type="EMBL" id="JADOUE010000001">
    <property type="protein sequence ID" value="MBG6121167.1"/>
    <property type="molecule type" value="Genomic_DNA"/>
</dbReference>
<dbReference type="SUPFAM" id="SSF48613">
    <property type="entry name" value="Heme oxygenase-like"/>
    <property type="match status" value="1"/>
</dbReference>
<dbReference type="GO" id="GO:0020037">
    <property type="term" value="F:heme binding"/>
    <property type="evidence" value="ECO:0007669"/>
    <property type="project" value="TreeGrafter"/>
</dbReference>
<evidence type="ECO:0000256" key="4">
    <source>
        <dbReference type="PIRSR" id="PIRSR000343-1"/>
    </source>
</evidence>
<feature type="binding site" description="axial binding residue" evidence="5">
    <location>
        <position position="30"/>
    </location>
    <ligand>
        <name>heme b</name>
        <dbReference type="ChEBI" id="CHEBI:60344"/>
    </ligand>
    <ligandPart>
        <name>Fe</name>
        <dbReference type="ChEBI" id="CHEBI:18248"/>
    </ligandPart>
</feature>
<dbReference type="InterPro" id="IPR016084">
    <property type="entry name" value="Haem_Oase-like_multi-hlx"/>
</dbReference>
<evidence type="ECO:0000313" key="7">
    <source>
        <dbReference type="Proteomes" id="UP000658613"/>
    </source>
</evidence>
<accession>A0A931GRM1</accession>
<dbReference type="Pfam" id="PF01126">
    <property type="entry name" value="Heme_oxygenase"/>
    <property type="match status" value="1"/>
</dbReference>
<keyword evidence="2 5" id="KW-0479">Metal-binding</keyword>
<feature type="binding site" evidence="4">
    <location>
        <position position="23"/>
    </location>
    <ligand>
        <name>heme b</name>
        <dbReference type="ChEBI" id="CHEBI:60344"/>
    </ligand>
</feature>
<dbReference type="RefSeq" id="WP_231375321.1">
    <property type="nucleotide sequence ID" value="NZ_CP046980.1"/>
</dbReference>
<dbReference type="GO" id="GO:0006979">
    <property type="term" value="P:response to oxidative stress"/>
    <property type="evidence" value="ECO:0007669"/>
    <property type="project" value="TreeGrafter"/>
</dbReference>